<evidence type="ECO:0000313" key="11">
    <source>
        <dbReference type="EMBL" id="PRY82332.1"/>
    </source>
</evidence>
<protein>
    <submittedName>
        <fullName evidence="11">D-Ala-D-Ala dipeptidase-like protein</fullName>
    </submittedName>
</protein>
<dbReference type="GO" id="GO:0071555">
    <property type="term" value="P:cell wall organization"/>
    <property type="evidence" value="ECO:0007669"/>
    <property type="project" value="UniProtKB-KW"/>
</dbReference>
<evidence type="ECO:0000256" key="4">
    <source>
        <dbReference type="ARBA" id="ARBA00022801"/>
    </source>
</evidence>
<comment type="catalytic activity">
    <reaction evidence="1">
        <text>D-alanyl-D-alanine + H2O = 2 D-alanine</text>
        <dbReference type="Rhea" id="RHEA:20661"/>
        <dbReference type="ChEBI" id="CHEBI:15377"/>
        <dbReference type="ChEBI" id="CHEBI:57416"/>
        <dbReference type="ChEBI" id="CHEBI:57822"/>
        <dbReference type="EC" id="3.4.13.22"/>
    </reaction>
</comment>
<dbReference type="OrthoDB" id="9801430at2"/>
<evidence type="ECO:0000256" key="1">
    <source>
        <dbReference type="ARBA" id="ARBA00001362"/>
    </source>
</evidence>
<keyword evidence="7" id="KW-0482">Metalloprotease</keyword>
<dbReference type="InterPro" id="IPR009045">
    <property type="entry name" value="Zn_M74/Hedgehog-like"/>
</dbReference>
<dbReference type="GO" id="GO:0046872">
    <property type="term" value="F:metal ion binding"/>
    <property type="evidence" value="ECO:0007669"/>
    <property type="project" value="UniProtKB-KW"/>
</dbReference>
<keyword evidence="3" id="KW-0479">Metal-binding</keyword>
<keyword evidence="4" id="KW-0378">Hydrolase</keyword>
<keyword evidence="8" id="KW-0961">Cell wall biogenesis/degradation</keyword>
<evidence type="ECO:0000256" key="9">
    <source>
        <dbReference type="SAM" id="Phobius"/>
    </source>
</evidence>
<evidence type="ECO:0000256" key="7">
    <source>
        <dbReference type="ARBA" id="ARBA00023049"/>
    </source>
</evidence>
<dbReference type="RefSeq" id="WP_106193778.1">
    <property type="nucleotide sequence ID" value="NZ_PVTO01000013.1"/>
</dbReference>
<dbReference type="Pfam" id="PF08239">
    <property type="entry name" value="SH3_3"/>
    <property type="match status" value="1"/>
</dbReference>
<evidence type="ECO:0000256" key="8">
    <source>
        <dbReference type="ARBA" id="ARBA00023316"/>
    </source>
</evidence>
<dbReference type="GO" id="GO:0160237">
    <property type="term" value="F:D-Ala-D-Ala dipeptidase activity"/>
    <property type="evidence" value="ECO:0007669"/>
    <property type="project" value="UniProtKB-EC"/>
</dbReference>
<sequence length="397" mass="44899">MKNKETVLKSLIAFLSLVIVLGMGFLVSRYLGTPDILEEEQVPPTEQQGQDDPVTPPPTLPLFYNEDFELPIVGAAGYTSVREHMYDEPGDTSSIVGTLDSGTPFEIREEQGGWWRVRTDELEGWIRHKAAFINLPDVIPSIVYHHTNSHESLFQSSFTDIPGVTGEAISNMIDHNERLDRTEFIFPILYSTAYKVSRAQQIALFNGETLVIYETYRSQENSELVREALVELIEENEEVEEGVTEAPWSIGWFIHSSISNHNRGAAIDLTLAQVNEISEKVVGDFVVREVTDYSIYEMQTPFHELSVNSALFEEPISSMDRDGWRELDFNPDVVDASKRMVDYMVQAGFTPLASEWWHFNDLDALEALGPDASVGDFDITRSINSQPSWEEVESFSD</sequence>
<keyword evidence="5" id="KW-0862">Zinc</keyword>
<dbReference type="SUPFAM" id="SSF55166">
    <property type="entry name" value="Hedgehog/DD-peptidase"/>
    <property type="match status" value="1"/>
</dbReference>
<keyword evidence="12" id="KW-1185">Reference proteome</keyword>
<dbReference type="InterPro" id="IPR003646">
    <property type="entry name" value="SH3-like_bac-type"/>
</dbReference>
<evidence type="ECO:0000256" key="5">
    <source>
        <dbReference type="ARBA" id="ARBA00022833"/>
    </source>
</evidence>
<keyword evidence="9" id="KW-1133">Transmembrane helix</keyword>
<feature type="domain" description="SH3b" evidence="10">
    <location>
        <begin position="87"/>
        <end position="127"/>
    </location>
</feature>
<dbReference type="EMBL" id="PVTO01000013">
    <property type="protein sequence ID" value="PRY82332.1"/>
    <property type="molecule type" value="Genomic_DNA"/>
</dbReference>
<evidence type="ECO:0000259" key="10">
    <source>
        <dbReference type="Pfam" id="PF08239"/>
    </source>
</evidence>
<evidence type="ECO:0000256" key="6">
    <source>
        <dbReference type="ARBA" id="ARBA00022997"/>
    </source>
</evidence>
<dbReference type="Gene3D" id="3.30.1380.10">
    <property type="match status" value="1"/>
</dbReference>
<gene>
    <name evidence="11" type="ORF">CLV38_11369</name>
</gene>
<dbReference type="InterPro" id="IPR000755">
    <property type="entry name" value="A_A_dipeptidase"/>
</dbReference>
<dbReference type="Proteomes" id="UP000238205">
    <property type="component" value="Unassembled WGS sequence"/>
</dbReference>
<evidence type="ECO:0000256" key="2">
    <source>
        <dbReference type="ARBA" id="ARBA00022670"/>
    </source>
</evidence>
<proteinExistence type="predicted"/>
<dbReference type="GO" id="GO:0006508">
    <property type="term" value="P:proteolysis"/>
    <property type="evidence" value="ECO:0007669"/>
    <property type="project" value="UniProtKB-KW"/>
</dbReference>
<dbReference type="Gene3D" id="2.30.30.40">
    <property type="entry name" value="SH3 Domains"/>
    <property type="match status" value="1"/>
</dbReference>
<evidence type="ECO:0000256" key="3">
    <source>
        <dbReference type="ARBA" id="ARBA00022723"/>
    </source>
</evidence>
<dbReference type="AlphaFoldDB" id="A0A2T0W6L7"/>
<feature type="transmembrane region" description="Helical" evidence="9">
    <location>
        <begin position="12"/>
        <end position="31"/>
    </location>
</feature>
<keyword evidence="9" id="KW-0812">Transmembrane</keyword>
<dbReference type="PANTHER" id="PTHR43126">
    <property type="entry name" value="D-ALANYL-D-ALANINE DIPEPTIDASE"/>
    <property type="match status" value="1"/>
</dbReference>
<evidence type="ECO:0000313" key="12">
    <source>
        <dbReference type="Proteomes" id="UP000238205"/>
    </source>
</evidence>
<keyword evidence="6" id="KW-0224">Dipeptidase</keyword>
<dbReference type="GO" id="GO:0008237">
    <property type="term" value="F:metallopeptidase activity"/>
    <property type="evidence" value="ECO:0007669"/>
    <property type="project" value="UniProtKB-KW"/>
</dbReference>
<name>A0A2T0W6L7_9LACT</name>
<dbReference type="PANTHER" id="PTHR43126:SF1">
    <property type="entry name" value="D-ALANYL-D-ALANINE DIPEPTIDASE"/>
    <property type="match status" value="1"/>
</dbReference>
<dbReference type="Pfam" id="PF01427">
    <property type="entry name" value="Peptidase_M15"/>
    <property type="match status" value="1"/>
</dbReference>
<accession>A0A2T0W6L7</accession>
<comment type="caution">
    <text evidence="11">The sequence shown here is derived from an EMBL/GenBank/DDBJ whole genome shotgun (WGS) entry which is preliminary data.</text>
</comment>
<reference evidence="11 12" key="1">
    <citation type="submission" date="2018-03" db="EMBL/GenBank/DDBJ databases">
        <title>Genomic Encyclopedia of Archaeal and Bacterial Type Strains, Phase II (KMG-II): from individual species to whole genera.</title>
        <authorList>
            <person name="Goeker M."/>
        </authorList>
    </citation>
    <scope>NUCLEOTIDE SEQUENCE [LARGE SCALE GENOMIC DNA]</scope>
    <source>
        <strain evidence="11 12">DSM 13175</strain>
    </source>
</reference>
<keyword evidence="2" id="KW-0645">Protease</keyword>
<keyword evidence="9" id="KW-0472">Membrane</keyword>
<organism evidence="11 12">
    <name type="scientific">Alkalibacterium olivapovliticus</name>
    <dbReference type="NCBI Taxonomy" id="99907"/>
    <lineage>
        <taxon>Bacteria</taxon>
        <taxon>Bacillati</taxon>
        <taxon>Bacillota</taxon>
        <taxon>Bacilli</taxon>
        <taxon>Lactobacillales</taxon>
        <taxon>Carnobacteriaceae</taxon>
        <taxon>Alkalibacterium</taxon>
    </lineage>
</organism>